<reference evidence="1 2" key="1">
    <citation type="submission" date="2024-11" db="EMBL/GenBank/DDBJ databases">
        <title>A near-complete genome assembly of Cinchona calisaya.</title>
        <authorList>
            <person name="Lian D.C."/>
            <person name="Zhao X.W."/>
            <person name="Wei L."/>
        </authorList>
    </citation>
    <scope>NUCLEOTIDE SEQUENCE [LARGE SCALE GENOMIC DNA]</scope>
    <source>
        <tissue evidence="1">Nenye</tissue>
    </source>
</reference>
<evidence type="ECO:0000313" key="2">
    <source>
        <dbReference type="Proteomes" id="UP001630127"/>
    </source>
</evidence>
<dbReference type="Proteomes" id="UP001630127">
    <property type="component" value="Unassembled WGS sequence"/>
</dbReference>
<organism evidence="1 2">
    <name type="scientific">Cinchona calisaya</name>
    <dbReference type="NCBI Taxonomy" id="153742"/>
    <lineage>
        <taxon>Eukaryota</taxon>
        <taxon>Viridiplantae</taxon>
        <taxon>Streptophyta</taxon>
        <taxon>Embryophyta</taxon>
        <taxon>Tracheophyta</taxon>
        <taxon>Spermatophyta</taxon>
        <taxon>Magnoliopsida</taxon>
        <taxon>eudicotyledons</taxon>
        <taxon>Gunneridae</taxon>
        <taxon>Pentapetalae</taxon>
        <taxon>asterids</taxon>
        <taxon>lamiids</taxon>
        <taxon>Gentianales</taxon>
        <taxon>Rubiaceae</taxon>
        <taxon>Cinchonoideae</taxon>
        <taxon>Cinchoneae</taxon>
        <taxon>Cinchona</taxon>
    </lineage>
</organism>
<keyword evidence="2" id="KW-1185">Reference proteome</keyword>
<dbReference type="AlphaFoldDB" id="A0ABD2ZAJ9"/>
<dbReference type="EMBL" id="JBJUIK010000010">
    <property type="protein sequence ID" value="KAL3516501.1"/>
    <property type="molecule type" value="Genomic_DNA"/>
</dbReference>
<dbReference type="PANTHER" id="PTHR45786">
    <property type="entry name" value="DNA BINDING PROTEIN-LIKE"/>
    <property type="match status" value="1"/>
</dbReference>
<proteinExistence type="predicted"/>
<accession>A0ABD2ZAJ9</accession>
<dbReference type="PANTHER" id="PTHR45786:SF74">
    <property type="entry name" value="ATP-DEPENDENT DNA HELICASE"/>
    <property type="match status" value="1"/>
</dbReference>
<evidence type="ECO:0008006" key="3">
    <source>
        <dbReference type="Google" id="ProtNLM"/>
    </source>
</evidence>
<protein>
    <recommendedName>
        <fullName evidence="3">Helitron helicase-like domain-containing protein</fullName>
    </recommendedName>
</protein>
<gene>
    <name evidence="1" type="ORF">ACH5RR_023403</name>
</gene>
<evidence type="ECO:0000313" key="1">
    <source>
        <dbReference type="EMBL" id="KAL3516501.1"/>
    </source>
</evidence>
<name>A0ABD2ZAJ9_9GENT</name>
<comment type="caution">
    <text evidence="1">The sequence shown here is derived from an EMBL/GenBank/DDBJ whole genome shotgun (WGS) entry which is preliminary data.</text>
</comment>
<sequence length="263" mass="30391">MERAQLQVYCHVISRTVISQDGQMETSTIISLNSFPIPRTNELPFRGLGSQNGKVQISTNLIQHPYFSIIGQQSLTEAQIQHEMDSNVNFDWNLEIRAKNMSISYMEMDTLLDDDVNDRHTYIQRWNLHMCVNIVEKLYGGCIDNSVNDGRGPYVFRINGKNHHRIGSLIPPDGRPATFAQFYIYDTQNELRNRMHSFNSKEENMELDLEIINELKEILDKQKFMGPSDLFITFTCNPKWSEVEKGLNFIPGQKVEDQLDIVA</sequence>